<gene>
    <name evidence="8" type="ordered locus">BMS_1104</name>
</gene>
<comment type="catalytic activity">
    <reaction evidence="1">
        <text>guanosine(46) in tRNA + S-adenosyl-L-methionine = N(7)-methylguanosine(46) in tRNA + S-adenosyl-L-homocysteine</text>
        <dbReference type="Rhea" id="RHEA:42708"/>
        <dbReference type="Rhea" id="RHEA-COMP:10188"/>
        <dbReference type="Rhea" id="RHEA-COMP:10189"/>
        <dbReference type="ChEBI" id="CHEBI:57856"/>
        <dbReference type="ChEBI" id="CHEBI:59789"/>
        <dbReference type="ChEBI" id="CHEBI:74269"/>
        <dbReference type="ChEBI" id="CHEBI:74480"/>
        <dbReference type="EC" id="2.1.1.33"/>
    </reaction>
</comment>
<keyword evidence="7" id="KW-0819">tRNA processing</keyword>
<comment type="function">
    <text evidence="2">Catalyzes the formation of N(7)-methylguanine at position 46 (m7G46) in tRNA.</text>
</comment>
<protein>
    <recommendedName>
        <fullName evidence="3">tRNA (guanine(46)-N(7))-methyltransferase</fullName>
        <ecNumber evidence="3">2.1.1.33</ecNumber>
    </recommendedName>
</protein>
<keyword evidence="9" id="KW-1185">Reference proteome</keyword>
<evidence type="ECO:0000256" key="1">
    <source>
        <dbReference type="ARBA" id="ARBA00000142"/>
    </source>
</evidence>
<dbReference type="InterPro" id="IPR029063">
    <property type="entry name" value="SAM-dependent_MTases_sf"/>
</dbReference>
<dbReference type="PANTHER" id="PTHR23417:SF14">
    <property type="entry name" value="PENTACOTRIPEPTIDE-REPEAT REGION OF PRORP DOMAIN-CONTAINING PROTEIN"/>
    <property type="match status" value="1"/>
</dbReference>
<evidence type="ECO:0000256" key="4">
    <source>
        <dbReference type="ARBA" id="ARBA00022603"/>
    </source>
</evidence>
<dbReference type="EMBL" id="FQ312005">
    <property type="protein sequence ID" value="CBW25985.1"/>
    <property type="molecule type" value="Genomic_DNA"/>
</dbReference>
<dbReference type="InterPro" id="IPR003358">
    <property type="entry name" value="tRNA_(Gua-N-7)_MeTrfase_Trmb"/>
</dbReference>
<evidence type="ECO:0000256" key="7">
    <source>
        <dbReference type="ARBA" id="ARBA00022694"/>
    </source>
</evidence>
<reference evidence="9" key="1">
    <citation type="journal article" date="2013" name="ISME J.">
        <title>A small predatory core genome in the divergent marine Bacteriovorax marinus SJ and the terrestrial Bdellovibrio bacteriovorus.</title>
        <authorList>
            <person name="Crossman L.C."/>
            <person name="Chen H."/>
            <person name="Cerdeno-Tarraga A.M."/>
            <person name="Brooks K."/>
            <person name="Quail M.A."/>
            <person name="Pineiro S.A."/>
            <person name="Hobley L."/>
            <person name="Sockett R.E."/>
            <person name="Bentley S.D."/>
            <person name="Parkhill J."/>
            <person name="Williams H.N."/>
            <person name="Stine O.C."/>
        </authorList>
    </citation>
    <scope>NUCLEOTIDE SEQUENCE [LARGE SCALE GENOMIC DNA]</scope>
    <source>
        <strain evidence="9">ATCC BAA-682 / DSM 15412 / SJ</strain>
    </source>
</reference>
<evidence type="ECO:0000256" key="5">
    <source>
        <dbReference type="ARBA" id="ARBA00022679"/>
    </source>
</evidence>
<sequence length="204" mass="24167">MIDMSMRKFNPQNIPTPKFGEFNLPNMPLDIEIGCGVGLHPIQYSMANPDRYLVAIEHTTEKFEKFKRRFEKHGCPKNLLPVHENGISWVAHLLEKESVDRFFFLFPNPNPKPSQQNKRFHAMPFMEKVIECLKLDGTVHMATNESFYAEECLDFMTNVWKLKCVEHRMITKDDNFIGRTHFERKYLERGQEIHDFIFKKEKSI</sequence>
<evidence type="ECO:0000313" key="9">
    <source>
        <dbReference type="Proteomes" id="UP000008963"/>
    </source>
</evidence>
<name>E1WYD7_HALMS</name>
<dbReference type="PANTHER" id="PTHR23417">
    <property type="entry name" value="3-DEOXY-D-MANNO-OCTULOSONIC-ACID TRANSFERASE/TRNA GUANINE-N 7 - -METHYLTRANSFERASE"/>
    <property type="match status" value="1"/>
</dbReference>
<dbReference type="STRING" id="862908.BMS_1104"/>
<dbReference type="eggNOG" id="COG0220">
    <property type="taxonomic scope" value="Bacteria"/>
</dbReference>
<dbReference type="AlphaFoldDB" id="E1WYD7"/>
<dbReference type="EC" id="2.1.1.33" evidence="3"/>
<organism evidence="8 9">
    <name type="scientific">Halobacteriovorax marinus (strain ATCC BAA-682 / DSM 15412 / SJ)</name>
    <name type="common">Bacteriovorax marinus</name>
    <dbReference type="NCBI Taxonomy" id="862908"/>
    <lineage>
        <taxon>Bacteria</taxon>
        <taxon>Pseudomonadati</taxon>
        <taxon>Bdellovibrionota</taxon>
        <taxon>Bacteriovoracia</taxon>
        <taxon>Bacteriovoracales</taxon>
        <taxon>Halobacteriovoraceae</taxon>
        <taxon>Halobacteriovorax</taxon>
    </lineage>
</organism>
<dbReference type="Gene3D" id="3.40.50.150">
    <property type="entry name" value="Vaccinia Virus protein VP39"/>
    <property type="match status" value="1"/>
</dbReference>
<dbReference type="SUPFAM" id="SSF53335">
    <property type="entry name" value="S-adenosyl-L-methionine-dependent methyltransferases"/>
    <property type="match status" value="1"/>
</dbReference>
<accession>E1WYD7</accession>
<evidence type="ECO:0000256" key="3">
    <source>
        <dbReference type="ARBA" id="ARBA00011977"/>
    </source>
</evidence>
<keyword evidence="6" id="KW-0949">S-adenosyl-L-methionine</keyword>
<keyword evidence="5" id="KW-0808">Transferase</keyword>
<evidence type="ECO:0000256" key="6">
    <source>
        <dbReference type="ARBA" id="ARBA00022691"/>
    </source>
</evidence>
<dbReference type="KEGG" id="bmx:BMS_1104"/>
<dbReference type="Pfam" id="PF02390">
    <property type="entry name" value="Methyltransf_4"/>
    <property type="match status" value="1"/>
</dbReference>
<dbReference type="PROSITE" id="PS51625">
    <property type="entry name" value="SAM_MT_TRMB"/>
    <property type="match status" value="1"/>
</dbReference>
<proteinExistence type="predicted"/>
<keyword evidence="4" id="KW-0489">Methyltransferase</keyword>
<evidence type="ECO:0000313" key="8">
    <source>
        <dbReference type="EMBL" id="CBW25985.1"/>
    </source>
</evidence>
<evidence type="ECO:0000256" key="2">
    <source>
        <dbReference type="ARBA" id="ARBA00003015"/>
    </source>
</evidence>
<dbReference type="GO" id="GO:0043527">
    <property type="term" value="C:tRNA methyltransferase complex"/>
    <property type="evidence" value="ECO:0007669"/>
    <property type="project" value="TreeGrafter"/>
</dbReference>
<dbReference type="PATRIC" id="fig|862908.3.peg.1052"/>
<dbReference type="HOGENOM" id="CLU_1307924_0_0_7"/>
<dbReference type="Proteomes" id="UP000008963">
    <property type="component" value="Chromosome"/>
</dbReference>
<dbReference type="GO" id="GO:0008176">
    <property type="term" value="F:tRNA (guanine(46)-N7)-methyltransferase activity"/>
    <property type="evidence" value="ECO:0007669"/>
    <property type="project" value="UniProtKB-EC"/>
</dbReference>